<dbReference type="Gene3D" id="3.40.50.11550">
    <property type="match status" value="1"/>
</dbReference>
<accession>A0A4R4ADQ6</accession>
<dbReference type="InterPro" id="IPR036034">
    <property type="entry name" value="PDZ_sf"/>
</dbReference>
<name>A0A4R4ADQ6_MARGR</name>
<dbReference type="Gene3D" id="2.30.42.10">
    <property type="match status" value="1"/>
</dbReference>
<evidence type="ECO:0000259" key="1">
    <source>
        <dbReference type="PROSITE" id="PS50106"/>
    </source>
</evidence>
<evidence type="ECO:0000313" key="3">
    <source>
        <dbReference type="Proteomes" id="UP000295247"/>
    </source>
</evidence>
<dbReference type="CDD" id="cd14727">
    <property type="entry name" value="ChanN-like"/>
    <property type="match status" value="1"/>
</dbReference>
<dbReference type="InterPro" id="IPR001478">
    <property type="entry name" value="PDZ"/>
</dbReference>
<dbReference type="SUPFAM" id="SSF50156">
    <property type="entry name" value="PDZ domain-like"/>
    <property type="match status" value="1"/>
</dbReference>
<organism evidence="2 3">
    <name type="scientific">Marichromatium gracile</name>
    <name type="common">Chromatium gracile</name>
    <dbReference type="NCBI Taxonomy" id="1048"/>
    <lineage>
        <taxon>Bacteria</taxon>
        <taxon>Pseudomonadati</taxon>
        <taxon>Pseudomonadota</taxon>
        <taxon>Gammaproteobacteria</taxon>
        <taxon>Chromatiales</taxon>
        <taxon>Chromatiaceae</taxon>
        <taxon>Marichromatium</taxon>
    </lineage>
</organism>
<dbReference type="SMART" id="SM00228">
    <property type="entry name" value="PDZ"/>
    <property type="match status" value="1"/>
</dbReference>
<dbReference type="Proteomes" id="UP000295247">
    <property type="component" value="Unassembled WGS sequence"/>
</dbReference>
<dbReference type="InterPro" id="IPR007314">
    <property type="entry name" value="Cofac_haem-bd_dom"/>
</dbReference>
<dbReference type="PROSITE" id="PS50106">
    <property type="entry name" value="PDZ"/>
    <property type="match status" value="1"/>
</dbReference>
<sequence>MIAVAVVLAATGASVLARDAEPAAGAATRVLELDALTGVETLLGRIAERRVVYVGEHHDRYADHLDQLAVIRGLHARGKPLAIGLECFQQPFQIHLDAYVAGAIDEAQMLRRTEYFERWRFDYRLYRPILRFAREHEIPLIALNLDQALTRRVGEVGIDGLDPRQRAALPAALARPDAAYRERLREIFAQHPFGDERDLDHFIEVQLLWDEGMAARAADYLAANPERTLVVLAGAGHLEYGIGIPDRVERRLGLPGAVLLNGEGRPVEPPAADFYLYPAPAELPPAGLLGVQLGEGEEGAGTRVVGFAADSGAQAAGVAVGDRILALAGRAVADYADIRLALLDRVPGERVAVTVLRGAEERRDLEVELR</sequence>
<evidence type="ECO:0000313" key="2">
    <source>
        <dbReference type="EMBL" id="TCW37024.1"/>
    </source>
</evidence>
<reference evidence="2 3" key="1">
    <citation type="submission" date="2019-03" db="EMBL/GenBank/DDBJ databases">
        <title>Genomic Encyclopedia of Type Strains, Phase IV (KMG-IV): sequencing the most valuable type-strain genomes for metagenomic binning, comparative biology and taxonomic classification.</title>
        <authorList>
            <person name="Goeker M."/>
        </authorList>
    </citation>
    <scope>NUCLEOTIDE SEQUENCE [LARGE SCALE GENOMIC DNA]</scope>
    <source>
        <strain evidence="2 3">DSM 203</strain>
    </source>
</reference>
<protein>
    <submittedName>
        <fullName evidence="2">Putative iron-regulated protein</fullName>
    </submittedName>
</protein>
<proteinExistence type="predicted"/>
<comment type="caution">
    <text evidence="2">The sequence shown here is derived from an EMBL/GenBank/DDBJ whole genome shotgun (WGS) entry which is preliminary data.</text>
</comment>
<dbReference type="Pfam" id="PF04187">
    <property type="entry name" value="Cofac_haem_bdg"/>
    <property type="match status" value="1"/>
</dbReference>
<gene>
    <name evidence="2" type="ORF">EDC29_103221</name>
</gene>
<dbReference type="EMBL" id="SMDC01000003">
    <property type="protein sequence ID" value="TCW37024.1"/>
    <property type="molecule type" value="Genomic_DNA"/>
</dbReference>
<feature type="domain" description="PDZ" evidence="1">
    <location>
        <begin position="287"/>
        <end position="359"/>
    </location>
</feature>
<dbReference type="SUPFAM" id="SSF159501">
    <property type="entry name" value="EreA/ChaN-like"/>
    <property type="match status" value="1"/>
</dbReference>
<dbReference type="AlphaFoldDB" id="A0A4R4ADQ6"/>
<dbReference type="Pfam" id="PF13180">
    <property type="entry name" value="PDZ_2"/>
    <property type="match status" value="1"/>
</dbReference>